<dbReference type="Gene3D" id="3.40.190.10">
    <property type="entry name" value="Periplasmic binding protein-like II"/>
    <property type="match status" value="2"/>
</dbReference>
<dbReference type="AlphaFoldDB" id="A0A1G8I7E3"/>
<proteinExistence type="predicted"/>
<feature type="signal peptide" evidence="6">
    <location>
        <begin position="1"/>
        <end position="20"/>
    </location>
</feature>
<dbReference type="OrthoDB" id="9787283at2"/>
<dbReference type="SUPFAM" id="SSF53850">
    <property type="entry name" value="Periplasmic binding protein-like II"/>
    <property type="match status" value="1"/>
</dbReference>
<keyword evidence="2 6" id="KW-0732">Signal</keyword>
<dbReference type="STRING" id="1174501.SAMN05216192_103143"/>
<dbReference type="Pfam" id="PF01547">
    <property type="entry name" value="SBP_bac_1"/>
    <property type="match status" value="1"/>
</dbReference>
<dbReference type="PANTHER" id="PTHR43649">
    <property type="entry name" value="ARABINOSE-BINDING PROTEIN-RELATED"/>
    <property type="match status" value="1"/>
</dbReference>
<dbReference type="RefSeq" id="WP_090712442.1">
    <property type="nucleotide sequence ID" value="NZ_FNDX01000003.1"/>
</dbReference>
<dbReference type="PROSITE" id="PS51257">
    <property type="entry name" value="PROKAR_LIPOPROTEIN"/>
    <property type="match status" value="1"/>
</dbReference>
<evidence type="ECO:0000313" key="8">
    <source>
        <dbReference type="Proteomes" id="UP000199050"/>
    </source>
</evidence>
<reference evidence="8" key="1">
    <citation type="submission" date="2016-10" db="EMBL/GenBank/DDBJ databases">
        <authorList>
            <person name="Varghese N."/>
            <person name="Submissions S."/>
        </authorList>
    </citation>
    <scope>NUCLEOTIDE SEQUENCE [LARGE SCALE GENOMIC DNA]</scope>
    <source>
        <strain evidence="8">CGMCC 1.11012</strain>
    </source>
</reference>
<evidence type="ECO:0000256" key="2">
    <source>
        <dbReference type="ARBA" id="ARBA00022729"/>
    </source>
</evidence>
<keyword evidence="5" id="KW-0449">Lipoprotein</keyword>
<feature type="chain" id="PRO_5039628907" evidence="6">
    <location>
        <begin position="21"/>
        <end position="527"/>
    </location>
</feature>
<keyword evidence="3" id="KW-0472">Membrane</keyword>
<protein>
    <submittedName>
        <fullName evidence="7">Putative aldouronate transport system substrate-binding protein</fullName>
    </submittedName>
</protein>
<evidence type="ECO:0000256" key="6">
    <source>
        <dbReference type="SAM" id="SignalP"/>
    </source>
</evidence>
<accession>A0A1G8I7E3</accession>
<evidence type="ECO:0000313" key="7">
    <source>
        <dbReference type="EMBL" id="SDI14757.1"/>
    </source>
</evidence>
<dbReference type="InterPro" id="IPR006059">
    <property type="entry name" value="SBP"/>
</dbReference>
<name>A0A1G8I7E3_9BACL</name>
<evidence type="ECO:0000256" key="3">
    <source>
        <dbReference type="ARBA" id="ARBA00023136"/>
    </source>
</evidence>
<dbReference type="PANTHER" id="PTHR43649:SF33">
    <property type="entry name" value="POLYGALACTURONAN_RHAMNOGALACTURONAN-BINDING PROTEIN YTCQ"/>
    <property type="match status" value="1"/>
</dbReference>
<gene>
    <name evidence="7" type="ORF">SAMN05216192_103143</name>
</gene>
<dbReference type="Proteomes" id="UP000199050">
    <property type="component" value="Unassembled WGS sequence"/>
</dbReference>
<dbReference type="InterPro" id="IPR050490">
    <property type="entry name" value="Bact_solute-bd_prot1"/>
</dbReference>
<evidence type="ECO:0000256" key="4">
    <source>
        <dbReference type="ARBA" id="ARBA00023139"/>
    </source>
</evidence>
<evidence type="ECO:0000256" key="5">
    <source>
        <dbReference type="ARBA" id="ARBA00023288"/>
    </source>
</evidence>
<keyword evidence="4" id="KW-0564">Palmitate</keyword>
<organism evidence="7 8">
    <name type="scientific">Paenibacillus typhae</name>
    <dbReference type="NCBI Taxonomy" id="1174501"/>
    <lineage>
        <taxon>Bacteria</taxon>
        <taxon>Bacillati</taxon>
        <taxon>Bacillota</taxon>
        <taxon>Bacilli</taxon>
        <taxon>Bacillales</taxon>
        <taxon>Paenibacillaceae</taxon>
        <taxon>Paenibacillus</taxon>
    </lineage>
</organism>
<keyword evidence="8" id="KW-1185">Reference proteome</keyword>
<evidence type="ECO:0000256" key="1">
    <source>
        <dbReference type="ARBA" id="ARBA00022475"/>
    </source>
</evidence>
<dbReference type="EMBL" id="FNDX01000003">
    <property type="protein sequence ID" value="SDI14757.1"/>
    <property type="molecule type" value="Genomic_DNA"/>
</dbReference>
<sequence length="527" mass="58413">MKMNVLLLAALLALSGCSFTGSSRQSVPPVSPDGQAPKFDLKLGKYDPPVDLYTVGSVNPNLIFKKGESLEHNVHTIWAENRLGIRIRYLWTISGTSETYANKLRLELAKGNMPDVVTTRDADIIQELIDSGQFMEVGSLFERYASDTWKKAVAEDSSVWNAFMRNGSKYAIPIMDYEYNSDPLLWIRQDWLDKLHMAAPRTLEELEKVMDAFVNRDPDGNGAKDTYGLSVAFRNGPNTWMGDSSWIFGAFGTVPEQWNRMSDGTLQYGSVQPGAQQAVSLMKHWVQQGYLSGDSAWLDEEGAANLFVSGKAGIIAGPYWMRGWPLSSLTDADPEARIRAVAIPSGPGGTVMRRGTLPVNGAILINKKMKHPEIFFTYQNYLFDYYATSTGEFANGLAEGYDWTLVDGKPTIDPSALPLGGIRVASYTLTFDGARIPSEVVKEIPVDIAPVLLAQKEASRKEQFTGPPTRTMKSSGELLKKLEQKSFQKMIFADSGIGEFDEFVEKWQAYGGLAETSEINAWDRSRP</sequence>
<keyword evidence="1" id="KW-1003">Cell membrane</keyword>